<protein>
    <submittedName>
        <fullName evidence="2">Uncharacterized protein</fullName>
    </submittedName>
</protein>
<evidence type="ECO:0000256" key="1">
    <source>
        <dbReference type="SAM" id="MobiDB-lite"/>
    </source>
</evidence>
<dbReference type="EMBL" id="LAZR01000875">
    <property type="protein sequence ID" value="KKN55702.1"/>
    <property type="molecule type" value="Genomic_DNA"/>
</dbReference>
<name>A0A0F9S0D6_9ZZZZ</name>
<sequence length="76" mass="9334">MKMKEKHLQQINKYNTPEDHRSHNEKVDRLLRALAIELKDLPFEKQRNIDYIINDLRDGYRFNWLEIVEHNRAFIA</sequence>
<organism evidence="2">
    <name type="scientific">marine sediment metagenome</name>
    <dbReference type="NCBI Taxonomy" id="412755"/>
    <lineage>
        <taxon>unclassified sequences</taxon>
        <taxon>metagenomes</taxon>
        <taxon>ecological metagenomes</taxon>
    </lineage>
</organism>
<feature type="region of interest" description="Disordered" evidence="1">
    <location>
        <begin position="1"/>
        <end position="23"/>
    </location>
</feature>
<accession>A0A0F9S0D6</accession>
<dbReference type="AlphaFoldDB" id="A0A0F9S0D6"/>
<reference evidence="2" key="1">
    <citation type="journal article" date="2015" name="Nature">
        <title>Complex archaea that bridge the gap between prokaryotes and eukaryotes.</title>
        <authorList>
            <person name="Spang A."/>
            <person name="Saw J.H."/>
            <person name="Jorgensen S.L."/>
            <person name="Zaremba-Niedzwiedzka K."/>
            <person name="Martijn J."/>
            <person name="Lind A.E."/>
            <person name="van Eijk R."/>
            <person name="Schleper C."/>
            <person name="Guy L."/>
            <person name="Ettema T.J."/>
        </authorList>
    </citation>
    <scope>NUCLEOTIDE SEQUENCE</scope>
</reference>
<evidence type="ECO:0000313" key="2">
    <source>
        <dbReference type="EMBL" id="KKN55702.1"/>
    </source>
</evidence>
<gene>
    <name evidence="2" type="ORF">LCGC14_0580040</name>
</gene>
<comment type="caution">
    <text evidence="2">The sequence shown here is derived from an EMBL/GenBank/DDBJ whole genome shotgun (WGS) entry which is preliminary data.</text>
</comment>
<proteinExistence type="predicted"/>